<dbReference type="InterPro" id="IPR000120">
    <property type="entry name" value="Amidase"/>
</dbReference>
<dbReference type="InterPro" id="IPR036928">
    <property type="entry name" value="AS_sf"/>
</dbReference>
<dbReference type="PROSITE" id="PS00571">
    <property type="entry name" value="AMIDASES"/>
    <property type="match status" value="1"/>
</dbReference>
<dbReference type="Pfam" id="PF01425">
    <property type="entry name" value="Amidase"/>
    <property type="match status" value="1"/>
</dbReference>
<name>A0A419ACN2_9RHOB</name>
<comment type="caution">
    <text evidence="2">The sequence shown here is derived from an EMBL/GenBank/DDBJ whole genome shotgun (WGS) entry which is preliminary data.</text>
</comment>
<feature type="domain" description="Amidase" evidence="1">
    <location>
        <begin position="27"/>
        <end position="428"/>
    </location>
</feature>
<organism evidence="2 3">
    <name type="scientific">Paracoccus siganidrum</name>
    <dbReference type="NCBI Taxonomy" id="1276757"/>
    <lineage>
        <taxon>Bacteria</taxon>
        <taxon>Pseudomonadati</taxon>
        <taxon>Pseudomonadota</taxon>
        <taxon>Alphaproteobacteria</taxon>
        <taxon>Rhodobacterales</taxon>
        <taxon>Paracoccaceae</taxon>
        <taxon>Paracoccus</taxon>
    </lineage>
</organism>
<proteinExistence type="predicted"/>
<dbReference type="SUPFAM" id="SSF75304">
    <property type="entry name" value="Amidase signature (AS) enzymes"/>
    <property type="match status" value="1"/>
</dbReference>
<evidence type="ECO:0000313" key="2">
    <source>
        <dbReference type="EMBL" id="RJL22633.1"/>
    </source>
</evidence>
<sequence>MTMTEFLDRDIADQGAALRGGQLRAIDLIEATLARIGQRNPALNAFVHVDADGARHAARMVDDALQRGEDPGPLAGIPIAVKDLIDVRGMPGWCGSKALDPVPATSDARIVAQLRRAGAIIIGKVATYEFALTGPAWDQPYPPARNPWNPAHITGGSSSGSAAAVAGGMVRVAIGTDTGGSIRSPASYCGIVGLKPTAGLVPTGGIHPLSVTLDHAGPLAASAAEAAMLFGVLAGNDAPPRPGQPVRGMRIGFARGWLAGAQPTVVAALDDAASQFSLAGASISVIEMPDYDLFEAAGCVILQAEALSEHLDRLASHYDRYGIDARRNLLTGAVLQPEDLAAAHRLAARLARDVDDILGGCDAIITATTLQTAPAFDDFGDGAAWTPMRTLPFNVTGHPAISLPCGFAEGLPIGLQIIARRGQDAMLCRIAGAFEGLTAHSLIRPPR</sequence>
<protein>
    <submittedName>
        <fullName evidence="2">Amidase</fullName>
    </submittedName>
</protein>
<reference evidence="3" key="1">
    <citation type="submission" date="2018-09" db="EMBL/GenBank/DDBJ databases">
        <title>Paracoccus onubensis nov. sp. a moderate halophilic bacterium isolated from Gruta de las Maravillas (Aracena, Spain).</title>
        <authorList>
            <person name="Jurado V."/>
            <person name="Gutierrez-Patricio S."/>
            <person name="Gonzalez-Pimentel J.L."/>
            <person name="Miller A.Z."/>
            <person name="Laiz L."/>
            <person name="Saiz-Jimenez C."/>
        </authorList>
    </citation>
    <scope>NUCLEOTIDE SEQUENCE [LARGE SCALE GENOMIC DNA]</scope>
    <source>
        <strain evidence="3">DSM 26381</strain>
    </source>
</reference>
<dbReference type="InterPro" id="IPR023631">
    <property type="entry name" value="Amidase_dom"/>
</dbReference>
<dbReference type="InterPro" id="IPR020556">
    <property type="entry name" value="Amidase_CS"/>
</dbReference>
<dbReference type="Proteomes" id="UP000283587">
    <property type="component" value="Unassembled WGS sequence"/>
</dbReference>
<dbReference type="EMBL" id="QZEW01000001">
    <property type="protein sequence ID" value="RJL22633.1"/>
    <property type="molecule type" value="Genomic_DNA"/>
</dbReference>
<dbReference type="PANTHER" id="PTHR11895">
    <property type="entry name" value="TRANSAMIDASE"/>
    <property type="match status" value="1"/>
</dbReference>
<dbReference type="GO" id="GO:0003824">
    <property type="term" value="F:catalytic activity"/>
    <property type="evidence" value="ECO:0007669"/>
    <property type="project" value="InterPro"/>
</dbReference>
<gene>
    <name evidence="2" type="ORF">D3P05_00080</name>
</gene>
<accession>A0A419ACN2</accession>
<dbReference type="AlphaFoldDB" id="A0A419ACN2"/>
<dbReference type="PANTHER" id="PTHR11895:SF176">
    <property type="entry name" value="AMIDASE AMID-RELATED"/>
    <property type="match status" value="1"/>
</dbReference>
<dbReference type="Gene3D" id="3.90.1300.10">
    <property type="entry name" value="Amidase signature (AS) domain"/>
    <property type="match status" value="1"/>
</dbReference>
<evidence type="ECO:0000313" key="3">
    <source>
        <dbReference type="Proteomes" id="UP000283587"/>
    </source>
</evidence>
<evidence type="ECO:0000259" key="1">
    <source>
        <dbReference type="Pfam" id="PF01425"/>
    </source>
</evidence>
<dbReference type="OrthoDB" id="9777859at2"/>
<keyword evidence="3" id="KW-1185">Reference proteome</keyword>